<organism evidence="1">
    <name type="scientific">Faunusvirus sp</name>
    <dbReference type="NCBI Taxonomy" id="2487766"/>
    <lineage>
        <taxon>Viruses</taxon>
        <taxon>Varidnaviria</taxon>
        <taxon>Bamfordvirae</taxon>
        <taxon>Nucleocytoviricota</taxon>
        <taxon>Megaviricetes</taxon>
        <taxon>Imitervirales</taxon>
        <taxon>Mimiviridae</taxon>
    </lineage>
</organism>
<dbReference type="InterPro" id="IPR006597">
    <property type="entry name" value="Sel1-like"/>
</dbReference>
<evidence type="ECO:0008006" key="2">
    <source>
        <dbReference type="Google" id="ProtNLM"/>
    </source>
</evidence>
<dbReference type="Gene3D" id="1.25.40.10">
    <property type="entry name" value="Tetratricopeptide repeat domain"/>
    <property type="match status" value="1"/>
</dbReference>
<dbReference type="SMART" id="SM00671">
    <property type="entry name" value="SEL1"/>
    <property type="match status" value="3"/>
</dbReference>
<reference evidence="1" key="1">
    <citation type="submission" date="2018-10" db="EMBL/GenBank/DDBJ databases">
        <title>Hidden diversity of soil giant viruses.</title>
        <authorList>
            <person name="Schulz F."/>
            <person name="Alteio L."/>
            <person name="Goudeau D."/>
            <person name="Ryan E.M."/>
            <person name="Malmstrom R.R."/>
            <person name="Blanchard J."/>
            <person name="Woyke T."/>
        </authorList>
    </citation>
    <scope>NUCLEOTIDE SEQUENCE</scope>
    <source>
        <strain evidence="1">FNV1</strain>
    </source>
</reference>
<proteinExistence type="predicted"/>
<sequence>MNKLDKAIELFGKYEYEQSLQLLLQYIDEVSECKIAMKYIYRTSIFTVIDKTAKWLTDMAASNMYAKLYLGWLHYNGDDVATAYRIFTEISESYHTAAASALVGLGQVYEHHRHVTDYKNDPDDKNAIDKASHIYYYTAIMEEQAAPYYMGLLMGREDYRHRYNSQAIEHFTAAAEYEYIPAMMKLGELYEHVMEAGYEHAVNQDIKKAIEWYKRAATLGYYKAQLKLAELYTELKQNDLAFYWHCVAIYISKKRYTIYINTDDKKNKRQKLISQLAKINYIDRYDIEDADHTDQSDNKRQKIT</sequence>
<dbReference type="SUPFAM" id="SSF81901">
    <property type="entry name" value="HCP-like"/>
    <property type="match status" value="1"/>
</dbReference>
<gene>
    <name evidence="1" type="ORF">Faunusvirus22_9</name>
</gene>
<dbReference type="EMBL" id="MK072153">
    <property type="protein sequence ID" value="AYV79558.1"/>
    <property type="molecule type" value="Genomic_DNA"/>
</dbReference>
<name>A0A3G4ZXB0_9VIRU</name>
<evidence type="ECO:0000313" key="1">
    <source>
        <dbReference type="EMBL" id="AYV79558.1"/>
    </source>
</evidence>
<dbReference type="InterPro" id="IPR011990">
    <property type="entry name" value="TPR-like_helical_dom_sf"/>
</dbReference>
<protein>
    <recommendedName>
        <fullName evidence="2">Sel1 repeat family protein</fullName>
    </recommendedName>
</protein>
<accession>A0A3G4ZXB0</accession>